<dbReference type="InterPro" id="IPR002942">
    <property type="entry name" value="S4_RNA-bd"/>
</dbReference>
<feature type="region of interest" description="Disordered" evidence="6">
    <location>
        <begin position="1"/>
        <end position="423"/>
    </location>
</feature>
<dbReference type="SUPFAM" id="SSF55174">
    <property type="entry name" value="Alpha-L RNA-binding motif"/>
    <property type="match status" value="1"/>
</dbReference>
<dbReference type="InterPro" id="IPR000748">
    <property type="entry name" value="PsdUridine_synth_RsuA/RluB/E/F"/>
</dbReference>
<evidence type="ECO:0000313" key="8">
    <source>
        <dbReference type="EMBL" id="ADH66420.1"/>
    </source>
</evidence>
<dbReference type="GeneID" id="91489060"/>
<dbReference type="eggNOG" id="COG1187">
    <property type="taxonomic scope" value="Bacteria"/>
</dbReference>
<accession>D7B0L3</accession>
<feature type="compositionally biased region" description="Basic and acidic residues" evidence="6">
    <location>
        <begin position="10"/>
        <end position="410"/>
    </location>
</feature>
<dbReference type="InterPro" id="IPR020103">
    <property type="entry name" value="PsdUridine_synth_cat_dom_sf"/>
</dbReference>
<proteinExistence type="inferred from homology"/>
<dbReference type="InterPro" id="IPR042092">
    <property type="entry name" value="PsdUridine_s_RsuA/RluB/E/F_cat"/>
</dbReference>
<dbReference type="SUPFAM" id="SSF55120">
    <property type="entry name" value="Pseudouridine synthase"/>
    <property type="match status" value="1"/>
</dbReference>
<evidence type="ECO:0000259" key="7">
    <source>
        <dbReference type="SMART" id="SM00363"/>
    </source>
</evidence>
<dbReference type="PANTHER" id="PTHR47683:SF2">
    <property type="entry name" value="RNA-BINDING S4 DOMAIN-CONTAINING PROTEIN"/>
    <property type="match status" value="1"/>
</dbReference>
<dbReference type="OrthoDB" id="9807213at2"/>
<dbReference type="Gene3D" id="3.30.70.580">
    <property type="entry name" value="Pseudouridine synthase I, catalytic domain, N-terminal subdomain"/>
    <property type="match status" value="1"/>
</dbReference>
<protein>
    <recommendedName>
        <fullName evidence="5">Pseudouridine synthase</fullName>
        <ecNumber evidence="5">5.4.99.-</ecNumber>
    </recommendedName>
</protein>
<dbReference type="KEGG" id="nda:Ndas_0976"/>
<dbReference type="GO" id="GO:0120159">
    <property type="term" value="F:rRNA pseudouridine synthase activity"/>
    <property type="evidence" value="ECO:0007669"/>
    <property type="project" value="UniProtKB-ARBA"/>
</dbReference>
<dbReference type="Gene3D" id="3.30.70.1560">
    <property type="entry name" value="Alpha-L RNA-binding motif"/>
    <property type="match status" value="1"/>
</dbReference>
<dbReference type="HOGENOM" id="CLU_024979_0_1_11"/>
<reference evidence="8 9" key="1">
    <citation type="journal article" date="2010" name="Stand. Genomic Sci.">
        <title>Complete genome sequence of Nocardiopsis dassonvillei type strain (IMRU 509).</title>
        <authorList>
            <person name="Sun H."/>
            <person name="Lapidus A."/>
            <person name="Nolan M."/>
            <person name="Lucas S."/>
            <person name="Del Rio T.G."/>
            <person name="Tice H."/>
            <person name="Cheng J.F."/>
            <person name="Tapia R."/>
            <person name="Han C."/>
            <person name="Goodwin L."/>
            <person name="Pitluck S."/>
            <person name="Pagani I."/>
            <person name="Ivanova N."/>
            <person name="Mavromatis K."/>
            <person name="Mikhailova N."/>
            <person name="Pati A."/>
            <person name="Chen A."/>
            <person name="Palaniappan K."/>
            <person name="Land M."/>
            <person name="Hauser L."/>
            <person name="Chang Y.J."/>
            <person name="Jeffries C.D."/>
            <person name="Djao O.D."/>
            <person name="Rohde M."/>
            <person name="Sikorski J."/>
            <person name="Goker M."/>
            <person name="Woyke T."/>
            <person name="Bristow J."/>
            <person name="Eisen J.A."/>
            <person name="Markowitz V."/>
            <person name="Hugenholtz P."/>
            <person name="Kyrpides N.C."/>
            <person name="Klenk H.P."/>
        </authorList>
    </citation>
    <scope>NUCLEOTIDE SEQUENCE [LARGE SCALE GENOMIC DNA]</scope>
    <source>
        <strain evidence="9">ATCC 23218 / DSM 43111 / CIP 107115 / JCM 7437 / KCTC 9190 / NBRC 14626 / NCTC 10488 / NRRL B-5397 / IMRU 509</strain>
    </source>
</reference>
<feature type="domain" description="RNA-binding S4" evidence="7">
    <location>
        <begin position="457"/>
        <end position="517"/>
    </location>
</feature>
<dbReference type="InterPro" id="IPR050343">
    <property type="entry name" value="RsuA_PseudoU_synthase"/>
</dbReference>
<dbReference type="CDD" id="cd02870">
    <property type="entry name" value="PseudoU_synth_RsuA_like"/>
    <property type="match status" value="1"/>
</dbReference>
<dbReference type="InterPro" id="IPR006145">
    <property type="entry name" value="PsdUridine_synth_RsuA/RluA"/>
</dbReference>
<dbReference type="Pfam" id="PF01479">
    <property type="entry name" value="S4"/>
    <property type="match status" value="1"/>
</dbReference>
<dbReference type="NCBIfam" id="TIGR00093">
    <property type="entry name" value="pseudouridine synthase"/>
    <property type="match status" value="1"/>
</dbReference>
<dbReference type="CDD" id="cd00165">
    <property type="entry name" value="S4"/>
    <property type="match status" value="1"/>
</dbReference>
<evidence type="ECO:0000256" key="4">
    <source>
        <dbReference type="PROSITE-ProRule" id="PRU00182"/>
    </source>
</evidence>
<dbReference type="GO" id="GO:0000455">
    <property type="term" value="P:enzyme-directed rRNA pseudouridine synthesis"/>
    <property type="evidence" value="ECO:0007669"/>
    <property type="project" value="UniProtKB-ARBA"/>
</dbReference>
<dbReference type="AlphaFoldDB" id="D7B0L3"/>
<dbReference type="EMBL" id="CP002040">
    <property type="protein sequence ID" value="ADH66420.1"/>
    <property type="molecule type" value="Genomic_DNA"/>
</dbReference>
<comment type="similarity">
    <text evidence="2 5">Belongs to the pseudouridine synthase RsuA family.</text>
</comment>
<dbReference type="GO" id="GO:0003723">
    <property type="term" value="F:RNA binding"/>
    <property type="evidence" value="ECO:0007669"/>
    <property type="project" value="UniProtKB-KW"/>
</dbReference>
<dbReference type="Pfam" id="PF00849">
    <property type="entry name" value="PseudoU_synth_2"/>
    <property type="match status" value="1"/>
</dbReference>
<evidence type="ECO:0000256" key="6">
    <source>
        <dbReference type="SAM" id="MobiDB-lite"/>
    </source>
</evidence>
<dbReference type="EC" id="5.4.99.-" evidence="5"/>
<dbReference type="Proteomes" id="UP000002219">
    <property type="component" value="Chromosome 1"/>
</dbReference>
<dbReference type="Gene3D" id="3.10.290.10">
    <property type="entry name" value="RNA-binding S4 domain"/>
    <property type="match status" value="1"/>
</dbReference>
<name>D7B0L3_NOCDD</name>
<dbReference type="InterPro" id="IPR018496">
    <property type="entry name" value="PsdUridine_synth_RsuA/RluB_CS"/>
</dbReference>
<dbReference type="PROSITE" id="PS50889">
    <property type="entry name" value="S4"/>
    <property type="match status" value="1"/>
</dbReference>
<evidence type="ECO:0000313" key="9">
    <source>
        <dbReference type="Proteomes" id="UP000002219"/>
    </source>
</evidence>
<dbReference type="FunFam" id="3.10.290.10:FF:000003">
    <property type="entry name" value="Pseudouridine synthase"/>
    <property type="match status" value="1"/>
</dbReference>
<keyword evidence="9" id="KW-1185">Reference proteome</keyword>
<sequence>MSTPNNSSRGARDDAPRGERGDYDKRGGQGRGDSRDRRDDRPRGGYRDDRGPRGRDDRGGFRGDRDDRGGRDFRGGRDGQRGEGRSFGGDRDGRRSFSGGRDDRGGRDFRGGRDDRDRGGFRSDRGPGGGRDDRDRGGFRGDRDSRGGRDFRGGRDGQRDDRRSFGDRDNRGGRDSRGPGGGRDFRDGGDRRSFSGGRDDRGGRDFRGGRDDRDRGGFRSDRGPGGGRDDRDRGGFRGDRDNRRSFDNRGGRDGQRDDRRSFGDRDNRGSGGRFQDRDNRGGRDSRDGGDRRSFPGGRDERGGRDFRDRDNRGPGARSYDRGGRGPGGGRDDRDRGGFRGDRDSRGGRDFRGGRDGQRGEGRSFGGGRDDRRSFGDRDNRGGRDSRGSGGGRDFRDREDRDGRPGGDRSGAKRVTSENQLSKAARERLSALRADYDPKDEDHADEARDTYTDVENGIRLQKALAAAGVASRRASEEMIAAGRVSVDGQVVRRFGARVDPESSEIRVDGMRVVTAPDKLYFALNKPRGVVSTMWDPEGRPTLADYTGQTEERIFHVGRLDTETEGLILLTNDGELANRLTHPRYKVVKTYIAKVPGPVPHRVVREVQKGVELEDGPVEVDSFRVVDNEPPKALVEIRLHEGRKHIVRRLMEAVGHPVADLARTQVGPIDLNALKLGTMRALTSREVSELYEAAGL</sequence>
<evidence type="ECO:0000256" key="3">
    <source>
        <dbReference type="ARBA" id="ARBA00023235"/>
    </source>
</evidence>
<dbReference type="SMART" id="SM00363">
    <property type="entry name" value="S4"/>
    <property type="match status" value="1"/>
</dbReference>
<keyword evidence="3 5" id="KW-0413">Isomerase</keyword>
<comment type="catalytic activity">
    <reaction evidence="1">
        <text>a uridine in RNA = a pseudouridine in RNA</text>
        <dbReference type="Rhea" id="RHEA:48348"/>
        <dbReference type="Rhea" id="RHEA-COMP:12068"/>
        <dbReference type="Rhea" id="RHEA-COMP:12069"/>
        <dbReference type="ChEBI" id="CHEBI:65314"/>
        <dbReference type="ChEBI" id="CHEBI:65315"/>
    </reaction>
</comment>
<dbReference type="STRING" id="446468.Ndas_0976"/>
<dbReference type="InterPro" id="IPR020094">
    <property type="entry name" value="TruA/RsuA/RluB/E/F_N"/>
</dbReference>
<dbReference type="RefSeq" id="WP_013152027.1">
    <property type="nucleotide sequence ID" value="NC_014210.1"/>
</dbReference>
<evidence type="ECO:0000256" key="1">
    <source>
        <dbReference type="ARBA" id="ARBA00000073"/>
    </source>
</evidence>
<gene>
    <name evidence="8" type="ordered locus">Ndas_0976</name>
</gene>
<organism evidence="8 9">
    <name type="scientific">Nocardiopsis dassonvillei (strain ATCC 23218 / DSM 43111 / CIP 107115 / JCM 7437 / KCTC 9190 / NBRC 14626 / NCTC 10488 / NRRL B-5397 / IMRU 509)</name>
    <name type="common">Actinomadura dassonvillei</name>
    <dbReference type="NCBI Taxonomy" id="446468"/>
    <lineage>
        <taxon>Bacteria</taxon>
        <taxon>Bacillati</taxon>
        <taxon>Actinomycetota</taxon>
        <taxon>Actinomycetes</taxon>
        <taxon>Streptosporangiales</taxon>
        <taxon>Nocardiopsidaceae</taxon>
        <taxon>Nocardiopsis</taxon>
    </lineage>
</organism>
<evidence type="ECO:0000256" key="2">
    <source>
        <dbReference type="ARBA" id="ARBA00008348"/>
    </source>
</evidence>
<evidence type="ECO:0000256" key="5">
    <source>
        <dbReference type="RuleBase" id="RU003887"/>
    </source>
</evidence>
<dbReference type="InterPro" id="IPR036986">
    <property type="entry name" value="S4_RNA-bd_sf"/>
</dbReference>
<keyword evidence="4" id="KW-0694">RNA-binding</keyword>
<dbReference type="PROSITE" id="PS01149">
    <property type="entry name" value="PSI_RSU"/>
    <property type="match status" value="1"/>
</dbReference>
<dbReference type="PANTHER" id="PTHR47683">
    <property type="entry name" value="PSEUDOURIDINE SYNTHASE FAMILY PROTEIN-RELATED"/>
    <property type="match status" value="1"/>
</dbReference>